<feature type="domain" description="Saccharopine dehydrogenase NADP binding" evidence="2">
    <location>
        <begin position="7"/>
        <end position="146"/>
    </location>
</feature>
<proteinExistence type="inferred from homology"/>
<dbReference type="GO" id="GO:0009247">
    <property type="term" value="P:glycolipid biosynthetic process"/>
    <property type="evidence" value="ECO:0007669"/>
    <property type="project" value="TreeGrafter"/>
</dbReference>
<sequence length="441" mass="49143">MTKTFDVAIFGATGFTGRFILHEVLRTADKAFAGQQPLRVAVAGRSRERLEKLIASLPTTEDFSTRIKPEILIADVADESSMRAMCRVSKTVIAAAGPFRFLGEAVVKACIEERCDYVDITGEPEFFERMVLQQHENAKEAQVSIVHVCGFDSIPADLGVLYTKTQLEQQHGALPSSIEMFFKVHVAGNSGVAGHYATFESAVHGFANSGNLRRMRKEANRPQIPRIGPTLRSNPKPHWVERVQAYTIPFFFADPSVIRLSQQMVIQDKDLTANLAPTAPVRRPIQFDAYICIPSFKYLAMMIAASTVFGALAKYEFGRRLLLKYPKFFTLGLFSHEGPTDQQLAETSFSETFFAKGYSKELQAQYESEAELKNVEPDVSIVTRYVATPKLVVQACYTLLLQRDQVPKGVLTPAVAFANTKLLERVQEQGIVFTTVQQPTK</sequence>
<organism evidence="3 4">
    <name type="scientific">Lunasporangiospora selenospora</name>
    <dbReference type="NCBI Taxonomy" id="979761"/>
    <lineage>
        <taxon>Eukaryota</taxon>
        <taxon>Fungi</taxon>
        <taxon>Fungi incertae sedis</taxon>
        <taxon>Mucoromycota</taxon>
        <taxon>Mortierellomycotina</taxon>
        <taxon>Mortierellomycetes</taxon>
        <taxon>Mortierellales</taxon>
        <taxon>Mortierellaceae</taxon>
        <taxon>Lunasporangiospora</taxon>
    </lineage>
</organism>
<accession>A0A9P6KFV0</accession>
<dbReference type="GO" id="GO:0005739">
    <property type="term" value="C:mitochondrion"/>
    <property type="evidence" value="ECO:0007669"/>
    <property type="project" value="TreeGrafter"/>
</dbReference>
<keyword evidence="4" id="KW-1185">Reference proteome</keyword>
<dbReference type="AlphaFoldDB" id="A0A9P6KFV0"/>
<gene>
    <name evidence="3" type="ORF">BGW38_009627</name>
</gene>
<dbReference type="PANTHER" id="PTHR12286:SF5">
    <property type="entry name" value="SACCHAROPINE DEHYDROGENASE-LIKE OXIDOREDUCTASE"/>
    <property type="match status" value="1"/>
</dbReference>
<dbReference type="Gene3D" id="3.40.50.720">
    <property type="entry name" value="NAD(P)-binding Rossmann-like Domain"/>
    <property type="match status" value="1"/>
</dbReference>
<dbReference type="Proteomes" id="UP000780801">
    <property type="component" value="Unassembled WGS sequence"/>
</dbReference>
<dbReference type="OrthoDB" id="10268090at2759"/>
<evidence type="ECO:0000313" key="4">
    <source>
        <dbReference type="Proteomes" id="UP000780801"/>
    </source>
</evidence>
<evidence type="ECO:0000313" key="3">
    <source>
        <dbReference type="EMBL" id="KAF9583376.1"/>
    </source>
</evidence>
<dbReference type="InterPro" id="IPR051276">
    <property type="entry name" value="Saccharopine_DH-like_oxidrdct"/>
</dbReference>
<dbReference type="SUPFAM" id="SSF51735">
    <property type="entry name" value="NAD(P)-binding Rossmann-fold domains"/>
    <property type="match status" value="1"/>
</dbReference>
<dbReference type="Pfam" id="PF03435">
    <property type="entry name" value="Sacchrp_dh_NADP"/>
    <property type="match status" value="1"/>
</dbReference>
<comment type="similarity">
    <text evidence="1">Belongs to the saccharopine dehydrogenase family.</text>
</comment>
<comment type="caution">
    <text evidence="3">The sequence shown here is derived from an EMBL/GenBank/DDBJ whole genome shotgun (WGS) entry which is preliminary data.</text>
</comment>
<dbReference type="InterPro" id="IPR036291">
    <property type="entry name" value="NAD(P)-bd_dom_sf"/>
</dbReference>
<reference evidence="3" key="1">
    <citation type="journal article" date="2020" name="Fungal Divers.">
        <title>Resolving the Mortierellaceae phylogeny through synthesis of multi-gene phylogenetics and phylogenomics.</title>
        <authorList>
            <person name="Vandepol N."/>
            <person name="Liber J."/>
            <person name="Desiro A."/>
            <person name="Na H."/>
            <person name="Kennedy M."/>
            <person name="Barry K."/>
            <person name="Grigoriev I.V."/>
            <person name="Miller A.N."/>
            <person name="O'Donnell K."/>
            <person name="Stajich J.E."/>
            <person name="Bonito G."/>
        </authorList>
    </citation>
    <scope>NUCLEOTIDE SEQUENCE</scope>
    <source>
        <strain evidence="3">KOD1015</strain>
    </source>
</reference>
<evidence type="ECO:0000259" key="2">
    <source>
        <dbReference type="Pfam" id="PF03435"/>
    </source>
</evidence>
<dbReference type="GO" id="GO:0005886">
    <property type="term" value="C:plasma membrane"/>
    <property type="evidence" value="ECO:0007669"/>
    <property type="project" value="TreeGrafter"/>
</dbReference>
<protein>
    <recommendedName>
        <fullName evidence="2">Saccharopine dehydrogenase NADP binding domain-containing protein</fullName>
    </recommendedName>
</protein>
<dbReference type="InterPro" id="IPR005097">
    <property type="entry name" value="Sacchrp_dh_NADP-bd"/>
</dbReference>
<name>A0A9P6KFV0_9FUNG</name>
<dbReference type="EMBL" id="JAABOA010000719">
    <property type="protein sequence ID" value="KAF9583376.1"/>
    <property type="molecule type" value="Genomic_DNA"/>
</dbReference>
<evidence type="ECO:0000256" key="1">
    <source>
        <dbReference type="ARBA" id="ARBA00038048"/>
    </source>
</evidence>
<dbReference type="PANTHER" id="PTHR12286">
    <property type="entry name" value="SACCHAROPINE DEHYDROGENASE-LIKE OXIDOREDUCTASE"/>
    <property type="match status" value="1"/>
</dbReference>
<dbReference type="GO" id="GO:0005811">
    <property type="term" value="C:lipid droplet"/>
    <property type="evidence" value="ECO:0007669"/>
    <property type="project" value="TreeGrafter"/>
</dbReference>